<dbReference type="Proteomes" id="UP000594261">
    <property type="component" value="Chromosome 4"/>
</dbReference>
<dbReference type="AlphaFoldDB" id="A0A7N2LHI4"/>
<protein>
    <submittedName>
        <fullName evidence="1">Uncharacterized protein</fullName>
    </submittedName>
</protein>
<proteinExistence type="predicted"/>
<sequence>MIQSESEKGTVGAVVDNINDALLLLIPFMTSVNSWRNRRTKRCGYAYEAKDIAETTIFVGCRSSGARTHLMAIQEAMVEALFKAKERGFQSIIVLTGSKEQAKIANLHHLRQQGVCSTLWLQSQGFPFSIKIDS</sequence>
<evidence type="ECO:0000313" key="1">
    <source>
        <dbReference type="EnsemblPlants" id="QL04p039309:mrna"/>
    </source>
</evidence>
<accession>A0A7N2LHI4</accession>
<dbReference type="EnsemblPlants" id="QL04p039309:mrna">
    <property type="protein sequence ID" value="QL04p039309:mrna"/>
    <property type="gene ID" value="QL04p039309"/>
</dbReference>
<reference evidence="1" key="2">
    <citation type="submission" date="2021-01" db="UniProtKB">
        <authorList>
            <consortium name="EnsemblPlants"/>
        </authorList>
    </citation>
    <scope>IDENTIFICATION</scope>
</reference>
<reference evidence="1 2" key="1">
    <citation type="journal article" date="2016" name="G3 (Bethesda)">
        <title>First Draft Assembly and Annotation of the Genome of a California Endemic Oak Quercus lobata Nee (Fagaceae).</title>
        <authorList>
            <person name="Sork V.L."/>
            <person name="Fitz-Gibbon S.T."/>
            <person name="Puiu D."/>
            <person name="Crepeau M."/>
            <person name="Gugger P.F."/>
            <person name="Sherman R."/>
            <person name="Stevens K."/>
            <person name="Langley C.H."/>
            <person name="Pellegrini M."/>
            <person name="Salzberg S.L."/>
        </authorList>
    </citation>
    <scope>NUCLEOTIDE SEQUENCE [LARGE SCALE GENOMIC DNA]</scope>
    <source>
        <strain evidence="1 2">cv. SW786</strain>
    </source>
</reference>
<name>A0A7N2LHI4_QUELO</name>
<dbReference type="Gramene" id="QL04p039309:mrna">
    <property type="protein sequence ID" value="QL04p039309:mrna"/>
    <property type="gene ID" value="QL04p039309"/>
</dbReference>
<dbReference type="InParanoid" id="A0A7N2LHI4"/>
<dbReference type="EMBL" id="LRBV02000004">
    <property type="status" value="NOT_ANNOTATED_CDS"/>
    <property type="molecule type" value="Genomic_DNA"/>
</dbReference>
<keyword evidence="2" id="KW-1185">Reference proteome</keyword>
<evidence type="ECO:0000313" key="2">
    <source>
        <dbReference type="Proteomes" id="UP000594261"/>
    </source>
</evidence>
<organism evidence="1 2">
    <name type="scientific">Quercus lobata</name>
    <name type="common">Valley oak</name>
    <dbReference type="NCBI Taxonomy" id="97700"/>
    <lineage>
        <taxon>Eukaryota</taxon>
        <taxon>Viridiplantae</taxon>
        <taxon>Streptophyta</taxon>
        <taxon>Embryophyta</taxon>
        <taxon>Tracheophyta</taxon>
        <taxon>Spermatophyta</taxon>
        <taxon>Magnoliopsida</taxon>
        <taxon>eudicotyledons</taxon>
        <taxon>Gunneridae</taxon>
        <taxon>Pentapetalae</taxon>
        <taxon>rosids</taxon>
        <taxon>fabids</taxon>
        <taxon>Fagales</taxon>
        <taxon>Fagaceae</taxon>
        <taxon>Quercus</taxon>
    </lineage>
</organism>